<name>A0A501PPG7_9PROT</name>
<evidence type="ECO:0000313" key="2">
    <source>
        <dbReference type="Proteomes" id="UP000319148"/>
    </source>
</evidence>
<dbReference type="AlphaFoldDB" id="A0A501PPG7"/>
<accession>A0A501PPG7</accession>
<dbReference type="EMBL" id="VFIY01000005">
    <property type="protein sequence ID" value="TPD61992.1"/>
    <property type="molecule type" value="Genomic_DNA"/>
</dbReference>
<dbReference type="RefSeq" id="WP_139939915.1">
    <property type="nucleotide sequence ID" value="NZ_JBHSYP010000003.1"/>
</dbReference>
<protein>
    <submittedName>
        <fullName evidence="1">Uncharacterized protein</fullName>
    </submittedName>
</protein>
<sequence length="144" mass="16081">MTRSAPEKKFCEPKEYLEDLPDGCPPSSATSVDCRKVLRLVPTSNPQNSDFFSHAKLGKRRPPSVSPCFWASCSVFCVDSGKNRPTAMKSLPKLRNRNFVAILDINENSGKILESTNGSGHIHLWPYKMFDPVGAVIETKKIER</sequence>
<comment type="caution">
    <text evidence="1">The sequence shown here is derived from an EMBL/GenBank/DDBJ whole genome shotgun (WGS) entry which is preliminary data.</text>
</comment>
<evidence type="ECO:0000313" key="1">
    <source>
        <dbReference type="EMBL" id="TPD61992.1"/>
    </source>
</evidence>
<dbReference type="Proteomes" id="UP000319148">
    <property type="component" value="Unassembled WGS sequence"/>
</dbReference>
<organism evidence="1 2">
    <name type="scientific">Emcibacter nanhaiensis</name>
    <dbReference type="NCBI Taxonomy" id="1505037"/>
    <lineage>
        <taxon>Bacteria</taxon>
        <taxon>Pseudomonadati</taxon>
        <taxon>Pseudomonadota</taxon>
        <taxon>Alphaproteobacteria</taxon>
        <taxon>Emcibacterales</taxon>
        <taxon>Emcibacteraceae</taxon>
        <taxon>Emcibacter</taxon>
    </lineage>
</organism>
<keyword evidence="2" id="KW-1185">Reference proteome</keyword>
<reference evidence="2" key="1">
    <citation type="submission" date="2019-06" db="EMBL/GenBank/DDBJ databases">
        <title>The complete genome of Emcibacter congregatus ZYLT.</title>
        <authorList>
            <person name="Zhao Z."/>
        </authorList>
    </citation>
    <scope>NUCLEOTIDE SEQUENCE [LARGE SCALE GENOMIC DNA]</scope>
    <source>
        <strain evidence="2">MCCC 1A06723</strain>
    </source>
</reference>
<gene>
    <name evidence="1" type="ORF">FIV46_07275</name>
</gene>
<dbReference type="OrthoDB" id="8481431at2"/>
<proteinExistence type="predicted"/>